<accession>A0A0P6IUX3</accession>
<sequence>LEIDHFCIRISYGRYEDTQCPGKSRKCPLRIAPRPVEFVPTTLSGAFLTRVVRVRGFPGYRVSSYLPHDIRMLKWQHWQRKLSVEVLIRTLS</sequence>
<evidence type="ECO:0000313" key="1">
    <source>
        <dbReference type="EMBL" id="JAN94856.1"/>
    </source>
</evidence>
<proteinExistence type="evidence at transcript level"/>
<dbReference type="AlphaFoldDB" id="A0A0P6IUX3"/>
<reference evidence="1" key="1">
    <citation type="journal article" date="2016" name="PLoS ONE">
        <title>A Deep Insight into the Sialome of Male and Female Aedes aegypti Mosquitoes.</title>
        <authorList>
            <person name="Ribeiro J.M."/>
            <person name="Martin-Martin I."/>
            <person name="Arca B."/>
            <person name="Calvo E."/>
        </authorList>
    </citation>
    <scope>NUCLEOTIDE SEQUENCE</scope>
    <source>
        <strain evidence="1">Liverpool</strain>
        <tissue evidence="1">Salivary glands</tissue>
    </source>
</reference>
<feature type="non-terminal residue" evidence="1">
    <location>
        <position position="1"/>
    </location>
</feature>
<name>A0A0P6IUX3_AEDAE</name>
<dbReference type="EMBL" id="GDUN01001063">
    <property type="protein sequence ID" value="JAN94856.1"/>
    <property type="molecule type" value="mRNA"/>
</dbReference>
<organism evidence="1">
    <name type="scientific">Aedes aegypti</name>
    <name type="common">Yellowfever mosquito</name>
    <name type="synonym">Culex aegypti</name>
    <dbReference type="NCBI Taxonomy" id="7159"/>
    <lineage>
        <taxon>Eukaryota</taxon>
        <taxon>Metazoa</taxon>
        <taxon>Ecdysozoa</taxon>
        <taxon>Arthropoda</taxon>
        <taxon>Hexapoda</taxon>
        <taxon>Insecta</taxon>
        <taxon>Pterygota</taxon>
        <taxon>Neoptera</taxon>
        <taxon>Endopterygota</taxon>
        <taxon>Diptera</taxon>
        <taxon>Nematocera</taxon>
        <taxon>Culicoidea</taxon>
        <taxon>Culicidae</taxon>
        <taxon>Culicinae</taxon>
        <taxon>Aedini</taxon>
        <taxon>Aedes</taxon>
        <taxon>Stegomyia</taxon>
    </lineage>
</organism>
<protein>
    <submittedName>
        <fullName evidence="1">Uncharacterized protein</fullName>
    </submittedName>
</protein>